<dbReference type="Pfam" id="PF25336">
    <property type="entry name" value="C2_SYDE"/>
    <property type="match status" value="1"/>
</dbReference>
<feature type="region of interest" description="Disordered" evidence="2">
    <location>
        <begin position="197"/>
        <end position="374"/>
    </location>
</feature>
<dbReference type="InterPro" id="IPR057459">
    <property type="entry name" value="SYDE1/2_C2"/>
</dbReference>
<dbReference type="InParanoid" id="F6R3I2"/>
<dbReference type="GeneID" id="100413333"/>
<organism evidence="5 6">
    <name type="scientific">Callithrix jacchus</name>
    <name type="common">White-tufted-ear marmoset</name>
    <name type="synonym">Simia Jacchus</name>
    <dbReference type="NCBI Taxonomy" id="9483"/>
    <lineage>
        <taxon>Eukaryota</taxon>
        <taxon>Metazoa</taxon>
        <taxon>Chordata</taxon>
        <taxon>Craniata</taxon>
        <taxon>Vertebrata</taxon>
        <taxon>Euteleostomi</taxon>
        <taxon>Mammalia</taxon>
        <taxon>Eutheria</taxon>
        <taxon>Euarchontoglires</taxon>
        <taxon>Primates</taxon>
        <taxon>Haplorrhini</taxon>
        <taxon>Platyrrhini</taxon>
        <taxon>Cebidae</taxon>
        <taxon>Callitrichinae</taxon>
        <taxon>Callithrix</taxon>
        <taxon>Callithrix</taxon>
    </lineage>
</organism>
<dbReference type="PANTHER" id="PTHR46150">
    <property type="entry name" value="RHO GTPASE-ACTIVATING PROTEIN 100F"/>
    <property type="match status" value="1"/>
</dbReference>
<protein>
    <submittedName>
        <fullName evidence="5">Mucolipin TRP cation channel 3</fullName>
    </submittedName>
    <submittedName>
        <fullName evidence="5">Synapse defective Rho GTPase homolog 2</fullName>
    </submittedName>
</protein>
<feature type="region of interest" description="Disordered" evidence="2">
    <location>
        <begin position="1"/>
        <end position="179"/>
    </location>
</feature>
<dbReference type="STRING" id="9483.ENSCJAP00000012978"/>
<feature type="region of interest" description="Disordered" evidence="2">
    <location>
        <begin position="1303"/>
        <end position="1323"/>
    </location>
</feature>
<dbReference type="PROSITE" id="PS50238">
    <property type="entry name" value="RHOGAP"/>
    <property type="match status" value="1"/>
</dbReference>
<keyword evidence="1" id="KW-0343">GTPase activation</keyword>
<dbReference type="GO" id="GO:0007165">
    <property type="term" value="P:signal transduction"/>
    <property type="evidence" value="ECO:0007669"/>
    <property type="project" value="InterPro"/>
</dbReference>
<dbReference type="FunCoup" id="F6R3I2">
    <property type="interactions" value="419"/>
</dbReference>
<feature type="domain" description="Rho-GAP" evidence="4">
    <location>
        <begin position="1009"/>
        <end position="1224"/>
    </location>
</feature>
<dbReference type="Bgee" id="ENSCJAG00000007003">
    <property type="expression patterns" value="Expressed in heart and 5 other cell types or tissues"/>
</dbReference>
<accession>F6R3I2</accession>
<feature type="compositionally biased region" description="Low complexity" evidence="2">
    <location>
        <begin position="272"/>
        <end position="284"/>
    </location>
</feature>
<feature type="compositionally biased region" description="Basic and acidic residues" evidence="2">
    <location>
        <begin position="230"/>
        <end position="244"/>
    </location>
</feature>
<dbReference type="SMART" id="SM00324">
    <property type="entry name" value="RhoGAP"/>
    <property type="match status" value="1"/>
</dbReference>
<evidence type="ECO:0000256" key="2">
    <source>
        <dbReference type="SAM" id="MobiDB-lite"/>
    </source>
</evidence>
<dbReference type="Gene3D" id="1.10.555.10">
    <property type="entry name" value="Rho GTPase activation protein"/>
    <property type="match status" value="1"/>
</dbReference>
<dbReference type="OrthoDB" id="120383at2759"/>
<dbReference type="Ensembl" id="ENSCJAT00000013679.4">
    <property type="protein sequence ID" value="ENSCJAP00000012978.4"/>
    <property type="gene ID" value="ENSCJAG00000007003.4"/>
</dbReference>
<evidence type="ECO:0000313" key="5">
    <source>
        <dbReference type="Ensembl" id="ENSCJAP00000012978.4"/>
    </source>
</evidence>
<dbReference type="InterPro" id="IPR000008">
    <property type="entry name" value="C2_dom"/>
</dbReference>
<evidence type="ECO:0000259" key="4">
    <source>
        <dbReference type="PROSITE" id="PS50238"/>
    </source>
</evidence>
<sequence>MADPLRRTLSRLRGRRGSRGAGGLGLRAAAAAAVAASSAAAGDAWGASDTPQHEHAGGAARSLQQPPRSTEAWGPGARVPVSHSEQSGALGPRPRSGQESAPWSHGLARASLHAREGSEGSGEDEDEDNCEADYYENLPGGSQPVPEPEGAEAERRPPPPPAAGSSPGAEGGRLETGRLRTQLQEAYYLLIQAMHDLPPDSGARRGGGGLADHDFPAGARAPGQQPSRGAADRRACPRDWERGGGRHPRQQVSPPRSPQRESGGGQLRTPRMRLSCSRSLESLRVGATPPPFQRWPSDSWIRCDAHGDWDESPPRGGGMDGWSGDRAQAAAPTGLQPPGSKDHGCSSGSPFRNPAGSSVIGSGKGDLQEGPSFLRPPAVTVKKLQKWMYKGRLLSLGMKGRARGTDPIVTGTQAASPNLGALKVRENRVLSVSPDQRITLTDLFENAYGSSMKRRESEDLKDNIEFRGHKPLNSITVSKKRNWLYQSTLRSLNLEEENKKCQGRSHLSISPVSLPKHQLSQSFLKSSEEYCTHMVCNATNSSLSKNCSLDFNEENDADDEGEIWYNPIPEDDDLCISSALSFGEANSAVLKLPAVSLSILSGSDLMKAEQYTEDSLCSLEYTGDIRTTQSNGMNPVDPTHSTEFVQQYKQRPGYKTQEGIMVEDSLILKSRFAGSGILAATNSTELEIIGPSSPNPSPVKKGSSINWSLPDKIKSPRTVRKLSVKMKKLPEFSRKLGVKGTLNYINSPDNIPSLSKYNCREIHHTDILPSGNTTTAAKRNVISRYHLDTSVSSQHSYQKKNSMSSKYSCKGGYLSDGDSPELITKASKHGSENKFGKGKEIISNSCSKNEIDIDAFRHYSFFDQPKCSQYISGLMSVHFYGAEDLKPPRIDSKDVFCAIQVDSVNKARTALLTCRTTFLDMDHTFNIEIENAQHLKLVVFSWEPTPRKNRVCCHGTVVLPTLFRVTKTHQLAVRLEPRGLIYVKVTLMEQWENSLHGLDINREPIIFGVDIRKVVEKENLGLMVPLLIQKCIMEIEKRGCQVVGLYRLCGSAAVKKELRDAFERDSKAVGLCENQYPDVNVITGVLKDYLRELPSPLITKQLYEAVLDAMVKSPLKMSSNGCENDPSDSRYTVDLLDCLPEIEKATLKMLLDHLKLVASYHEVNKMTCQNLAVCFGPVLLSQKQEPSTHNNRVFTDSEELASALDFKKHIEVLHYLLQLWPVQRLNVKKSTDSLFPEQKSSLNYLRQKKERPHMLNLSGTDSSGVLRPRQNRLDSPLSNRYAGDWSSCGENYFLNTKENLNDADYNDVPSEDRENGENYSKMDGPEVMIEQPVPMSKECTCQTYLTMQTIESTVNRKDNLKDLQESIDTLIGNLERELNKNKLNMSF</sequence>
<dbReference type="FunFam" id="1.10.555.10:FF:000031">
    <property type="entry name" value="rho GTPase-activating protein 100F isoform X6"/>
    <property type="match status" value="1"/>
</dbReference>
<reference evidence="5" key="3">
    <citation type="submission" date="2025-09" db="UniProtKB">
        <authorList>
            <consortium name="Ensembl"/>
        </authorList>
    </citation>
    <scope>IDENTIFICATION</scope>
</reference>
<name>F6R3I2_CALJA</name>
<feature type="compositionally biased region" description="Polar residues" evidence="2">
    <location>
        <begin position="346"/>
        <end position="360"/>
    </location>
</feature>
<dbReference type="InterPro" id="IPR035892">
    <property type="entry name" value="C2_domain_sf"/>
</dbReference>
<dbReference type="InterPro" id="IPR000198">
    <property type="entry name" value="RhoGAP_dom"/>
</dbReference>
<dbReference type="GeneTree" id="ENSGT01030000234635"/>
<gene>
    <name evidence="5" type="primary">SYDE2</name>
</gene>
<dbReference type="Gene3D" id="2.60.40.150">
    <property type="entry name" value="C2 domain"/>
    <property type="match status" value="1"/>
</dbReference>
<dbReference type="HOGENOM" id="CLU_005764_1_0_1"/>
<keyword evidence="6" id="KW-1185">Reference proteome</keyword>
<feature type="region of interest" description="Disordered" evidence="2">
    <location>
        <begin position="1243"/>
        <end position="1278"/>
    </location>
</feature>
<feature type="compositionally biased region" description="Basic and acidic residues" evidence="2">
    <location>
        <begin position="301"/>
        <end position="313"/>
    </location>
</feature>
<dbReference type="Pfam" id="PF00620">
    <property type="entry name" value="RhoGAP"/>
    <property type="match status" value="1"/>
</dbReference>
<dbReference type="eggNOG" id="KOG1452">
    <property type="taxonomic scope" value="Eukaryota"/>
</dbReference>
<reference evidence="5" key="2">
    <citation type="submission" date="2025-08" db="UniProtKB">
        <authorList>
            <consortium name="Ensembl"/>
        </authorList>
    </citation>
    <scope>IDENTIFICATION</scope>
</reference>
<evidence type="ECO:0000256" key="1">
    <source>
        <dbReference type="ARBA" id="ARBA00022468"/>
    </source>
</evidence>
<evidence type="ECO:0000313" key="6">
    <source>
        <dbReference type="Proteomes" id="UP000008225"/>
    </source>
</evidence>
<dbReference type="KEGG" id="cjc:100413333"/>
<dbReference type="SUPFAM" id="SSF49562">
    <property type="entry name" value="C2 domain (Calcium/lipid-binding domain, CaLB)"/>
    <property type="match status" value="1"/>
</dbReference>
<dbReference type="InterPro" id="IPR008936">
    <property type="entry name" value="Rho_GTPase_activation_prot"/>
</dbReference>
<dbReference type="GO" id="GO:0016477">
    <property type="term" value="P:cell migration"/>
    <property type="evidence" value="ECO:0007669"/>
    <property type="project" value="TreeGrafter"/>
</dbReference>
<dbReference type="InterPro" id="IPR052118">
    <property type="entry name" value="Rho-GAP_regulator"/>
</dbReference>
<dbReference type="AlphaFoldDB" id="F6R3I2"/>
<dbReference type="GO" id="GO:0097060">
    <property type="term" value="C:synaptic membrane"/>
    <property type="evidence" value="ECO:0007669"/>
    <property type="project" value="TreeGrafter"/>
</dbReference>
<dbReference type="RefSeq" id="XP_002751069.3">
    <property type="nucleotide sequence ID" value="XM_002751023.5"/>
</dbReference>
<feature type="compositionally biased region" description="Acidic residues" evidence="2">
    <location>
        <begin position="121"/>
        <end position="134"/>
    </location>
</feature>
<dbReference type="PROSITE" id="PS50004">
    <property type="entry name" value="C2"/>
    <property type="match status" value="1"/>
</dbReference>
<evidence type="ECO:0000259" key="3">
    <source>
        <dbReference type="PROSITE" id="PS50004"/>
    </source>
</evidence>
<dbReference type="GO" id="GO:0046578">
    <property type="term" value="P:regulation of Ras protein signal transduction"/>
    <property type="evidence" value="ECO:0007669"/>
    <property type="project" value="TreeGrafter"/>
</dbReference>
<dbReference type="SUPFAM" id="SSF48350">
    <property type="entry name" value="GTPase activation domain, GAP"/>
    <property type="match status" value="1"/>
</dbReference>
<dbReference type="CTD" id="84144"/>
<dbReference type="PANTHER" id="PTHR46150:SF1">
    <property type="entry name" value="RHO GTPASE-ACTIVATING PROTEIN SYDE2"/>
    <property type="match status" value="1"/>
</dbReference>
<dbReference type="GO" id="GO:0005096">
    <property type="term" value="F:GTPase activator activity"/>
    <property type="evidence" value="ECO:0007669"/>
    <property type="project" value="UniProtKB-KW"/>
</dbReference>
<reference evidence="5" key="1">
    <citation type="submission" date="2009-03" db="EMBL/GenBank/DDBJ databases">
        <authorList>
            <person name="Warren W."/>
            <person name="Ye L."/>
            <person name="Minx P."/>
            <person name="Worley K."/>
            <person name="Gibbs R."/>
            <person name="Wilson R.K."/>
        </authorList>
    </citation>
    <scope>NUCLEOTIDE SEQUENCE [LARGE SCALE GENOMIC DNA]</scope>
</reference>
<feature type="domain" description="C2" evidence="3">
    <location>
        <begin position="853"/>
        <end position="972"/>
    </location>
</feature>
<feature type="compositionally biased region" description="Basic residues" evidence="2">
    <location>
        <begin position="8"/>
        <end position="18"/>
    </location>
</feature>
<dbReference type="Proteomes" id="UP000008225">
    <property type="component" value="Chromosome 7"/>
</dbReference>
<dbReference type="FunFam" id="2.60.40.150:FF:000195">
    <property type="entry name" value="Synapse defective Rho GTPase homolog 2"/>
    <property type="match status" value="1"/>
</dbReference>
<feature type="compositionally biased region" description="Low complexity" evidence="2">
    <location>
        <begin position="26"/>
        <end position="48"/>
    </location>
</feature>
<proteinExistence type="predicted"/>